<gene>
    <name evidence="1" type="ORF">GCM10008025_07150</name>
</gene>
<comment type="caution">
    <text evidence="1">The sequence shown here is derived from an EMBL/GenBank/DDBJ whole genome shotgun (WGS) entry which is preliminary data.</text>
</comment>
<dbReference type="RefSeq" id="WP_188383511.1">
    <property type="nucleotide sequence ID" value="NZ_BMEY01000003.1"/>
</dbReference>
<keyword evidence="2" id="KW-1185">Reference proteome</keyword>
<dbReference type="SUPFAM" id="SSF51556">
    <property type="entry name" value="Metallo-dependent hydrolases"/>
    <property type="match status" value="1"/>
</dbReference>
<dbReference type="InterPro" id="IPR032466">
    <property type="entry name" value="Metal_Hydrolase"/>
</dbReference>
<organism evidence="1 2">
    <name type="scientific">Ornithinibacillus halotolerans</name>
    <dbReference type="NCBI Taxonomy" id="1274357"/>
    <lineage>
        <taxon>Bacteria</taxon>
        <taxon>Bacillati</taxon>
        <taxon>Bacillota</taxon>
        <taxon>Bacilli</taxon>
        <taxon>Bacillales</taxon>
        <taxon>Bacillaceae</taxon>
        <taxon>Ornithinibacillus</taxon>
    </lineage>
</organism>
<dbReference type="EMBL" id="BMEY01000003">
    <property type="protein sequence ID" value="GGA65909.1"/>
    <property type="molecule type" value="Genomic_DNA"/>
</dbReference>
<dbReference type="GO" id="GO:0070573">
    <property type="term" value="F:metallodipeptidase activity"/>
    <property type="evidence" value="ECO:0007669"/>
    <property type="project" value="InterPro"/>
</dbReference>
<dbReference type="CDD" id="cd01301">
    <property type="entry name" value="rDP_like"/>
    <property type="match status" value="1"/>
</dbReference>
<evidence type="ECO:0000313" key="1">
    <source>
        <dbReference type="EMBL" id="GGA65909.1"/>
    </source>
</evidence>
<sequence length="316" mass="35947">MKIIDTHCDVLFKIQQSRRNVLTKEVIQFKDSSKLDSNLTRIKKGNINVQFFAIFILTEVPVEEKWQHALEQIDIFYTEILGNHPEIKHIRKWEDIGNLKEDEIGAVLTLEGADAFGNDLRKLRLLYQLGVLSIGLTWNHANLCADGIGESRGAGLTDFGKEVVHLNNEYGVLTDVSHLSVKAFWDVLDIAKYPIASHSNAYTLCNHPRNLRDEQIKALFEKDAMVHVVFWPPFINHNRTAATINDLVKHIDYLCSLGGVSNIGFGSDFDGISSFVTNLEDASKYQNLINELLKHFTEEEVKGFAYQNFIDHYVLT</sequence>
<dbReference type="Pfam" id="PF01244">
    <property type="entry name" value="Peptidase_M19"/>
    <property type="match status" value="1"/>
</dbReference>
<proteinExistence type="predicted"/>
<evidence type="ECO:0000313" key="2">
    <source>
        <dbReference type="Proteomes" id="UP000613512"/>
    </source>
</evidence>
<dbReference type="InterPro" id="IPR008257">
    <property type="entry name" value="Pept_M19"/>
</dbReference>
<dbReference type="PANTHER" id="PTHR10443:SF12">
    <property type="entry name" value="DIPEPTIDASE"/>
    <property type="match status" value="1"/>
</dbReference>
<dbReference type="PROSITE" id="PS51365">
    <property type="entry name" value="RENAL_DIPEPTIDASE_2"/>
    <property type="match status" value="1"/>
</dbReference>
<dbReference type="Proteomes" id="UP000613512">
    <property type="component" value="Unassembled WGS sequence"/>
</dbReference>
<accession>A0A916W452</accession>
<dbReference type="PANTHER" id="PTHR10443">
    <property type="entry name" value="MICROSOMAL DIPEPTIDASE"/>
    <property type="match status" value="1"/>
</dbReference>
<dbReference type="GO" id="GO:0006508">
    <property type="term" value="P:proteolysis"/>
    <property type="evidence" value="ECO:0007669"/>
    <property type="project" value="InterPro"/>
</dbReference>
<name>A0A916W452_9BACI</name>
<protein>
    <submittedName>
        <fullName evidence="1">Dipeptidase</fullName>
    </submittedName>
</protein>
<reference evidence="1" key="2">
    <citation type="submission" date="2020-09" db="EMBL/GenBank/DDBJ databases">
        <authorList>
            <person name="Sun Q."/>
            <person name="Zhou Y."/>
        </authorList>
    </citation>
    <scope>NUCLEOTIDE SEQUENCE</scope>
    <source>
        <strain evidence="1">CGMCC 1.12408</strain>
    </source>
</reference>
<reference evidence="1" key="1">
    <citation type="journal article" date="2014" name="Int. J. Syst. Evol. Microbiol.">
        <title>Complete genome sequence of Corynebacterium casei LMG S-19264T (=DSM 44701T), isolated from a smear-ripened cheese.</title>
        <authorList>
            <consortium name="US DOE Joint Genome Institute (JGI-PGF)"/>
            <person name="Walter F."/>
            <person name="Albersmeier A."/>
            <person name="Kalinowski J."/>
            <person name="Ruckert C."/>
        </authorList>
    </citation>
    <scope>NUCLEOTIDE SEQUENCE</scope>
    <source>
        <strain evidence="1">CGMCC 1.12408</strain>
    </source>
</reference>
<dbReference type="AlphaFoldDB" id="A0A916W452"/>
<dbReference type="Gene3D" id="3.20.20.140">
    <property type="entry name" value="Metal-dependent hydrolases"/>
    <property type="match status" value="1"/>
</dbReference>